<dbReference type="PANTHER" id="PTHR21286:SF0">
    <property type="entry name" value="NUCLEAR PORE COMPLEX PROTEIN NUP160"/>
    <property type="match status" value="1"/>
</dbReference>
<comment type="subcellular location">
    <subcellularLocation>
        <location evidence="1">Nucleus</location>
    </subcellularLocation>
</comment>
<feature type="domain" description="NUP160 middle TPR" evidence="5">
    <location>
        <begin position="745"/>
        <end position="1011"/>
    </location>
</feature>
<dbReference type="PANTHER" id="PTHR21286">
    <property type="entry name" value="NUCLEAR PORE COMPLEX PROTEIN NUP160"/>
    <property type="match status" value="1"/>
</dbReference>
<evidence type="ECO:0000256" key="1">
    <source>
        <dbReference type="ARBA" id="ARBA00004123"/>
    </source>
</evidence>
<evidence type="ECO:0000259" key="5">
    <source>
        <dbReference type="Pfam" id="PF23354"/>
    </source>
</evidence>
<evidence type="ECO:0000313" key="7">
    <source>
        <dbReference type="Proteomes" id="UP001176961"/>
    </source>
</evidence>
<sequence>MDSIYDTEVVFTESFAPKPVRTFVVNTNAALHSINANVEPSSGVCTFPANSQFPDRFILWRAVGQKLFLEERSLCRTIVDGTLCLDFSRTAILPGSSVSLFDQNVLCIVVPTQTTVHRFCARLVHDPTELVAERISSILSQIVEKEFLVDNHTFYQLTTNGHAFRASVIHEPQFTKISYCMAEGQLVVVTLHANKYDKAEEVVFREYGLMKRLLGEASSGGVCDVSGLAGVRNGQEALEDVYYAIYRDGTLRAWNAETEKVRSIDVCKLDLTVDYGDTYLKSFFVKAYLIDSQAVIVVAISTSRNTQFHFVSDKHRKLTHMFSIVAKNDETLLDFGLTHKNPAARSLWVLWNSMSTANEYILKHVDVDMLFRSPQHVGTWRKVRPYAVRSAVSPSMTAAELKNLIFNVDSHPFDIVFRSVQIVCQGLKCECAHGDWLALIAHVDAYLRSPEFDAHYAQKGGRSIKSSSLDAQKEGEQRFFYSLGCTCDQLEQAARGPVGLFLLDMPGSLLAGVVQQDRFSVVVEGERQMVDELESSTPEGMDKMVSIALERAAAKEEDELGLSEYLMSDGPAHDSTFMRSQTVVQKWSQIISLFLEAIQASQSPTVEPTPEDSLFGGSFTCGLIAARLRHVVKQRLDIARSLLALIQLYSEDSGRFDYPMFEFSDLERKLSNIINHYRLFDDQLSLKLAKDNVQVSLCSWFFKGEGVDWLSKVAHIGRFEEADPSPEFNVFLDKILEAGLLFLSPYSTQVFLARSLALHEKYAVLMNLCTLSASSIPDELRPVMTFYSAIANSGIGKPLKAMTNFNLAAKGVTDQNKALLTALSPVGKTQEINLGDYYVMALRYLHEHRHSEEVVEMARSAVASLPPGHECTSRIYVTLFNHLVNQGNWCDALESIMQNSDQEIKIMTLRELLSRMLHARDWRSIVELSYGKLEEEVENILLTAARTQEATASPHLFKLIFSFYMKRSYFESAARAQYEYAFVLRTQAEQTPDLLLRRRDALAVASTLLDLLPIENRFLSFPHELDEEIDGDEVVESSTDITQEMIDVAMGDVIADELNMEVPKRTAVRRRMFILSAEKLCEEWVIANARVALLSTGKVPPTEPKEIVDSLIDIKNYDVAFDVCRHCDVSICDVLYAVTREAIMVDADPPEGPPAWVQLNQRRAEKRLRGHWAIVRGLLAAAQRIWPNDSRPLRAITRAILSHNVPIPCWLDAEYTENDVNGYLRCLIEYGAVKQGLKVAANCVEEETKKVTSTDSRVWLPITAINDLLDLGMKCKETALLSALNERIRSHFARLDGFEKAARLS</sequence>
<dbReference type="Proteomes" id="UP001176961">
    <property type="component" value="Unassembled WGS sequence"/>
</dbReference>
<evidence type="ECO:0008006" key="8">
    <source>
        <dbReference type="Google" id="ProtNLM"/>
    </source>
</evidence>
<evidence type="ECO:0000256" key="3">
    <source>
        <dbReference type="ARBA" id="ARBA00023242"/>
    </source>
</evidence>
<dbReference type="GO" id="GO:0005643">
    <property type="term" value="C:nuclear pore"/>
    <property type="evidence" value="ECO:0007669"/>
    <property type="project" value="UniProtKB-ARBA"/>
</dbReference>
<dbReference type="Pfam" id="PF23354">
    <property type="entry name" value="TPR_NUP160_120_M"/>
    <property type="match status" value="1"/>
</dbReference>
<dbReference type="InterPro" id="IPR021717">
    <property type="entry name" value="Nucleoporin_Nup160"/>
</dbReference>
<evidence type="ECO:0000259" key="4">
    <source>
        <dbReference type="Pfam" id="PF11715"/>
    </source>
</evidence>
<gene>
    <name evidence="6" type="ORF">CYNAS_LOCUS4435</name>
</gene>
<dbReference type="InterPro" id="IPR056535">
    <property type="entry name" value="TPR_NUP160_M"/>
</dbReference>
<dbReference type="GO" id="GO:0017056">
    <property type="term" value="F:structural constituent of nuclear pore"/>
    <property type="evidence" value="ECO:0007669"/>
    <property type="project" value="TreeGrafter"/>
</dbReference>
<dbReference type="EMBL" id="CATQJL010000112">
    <property type="protein sequence ID" value="CAJ0592452.1"/>
    <property type="molecule type" value="Genomic_DNA"/>
</dbReference>
<keyword evidence="3" id="KW-0539">Nucleus</keyword>
<dbReference type="Pfam" id="PF11715">
    <property type="entry name" value="Beta-prop_Nup120_160"/>
    <property type="match status" value="1"/>
</dbReference>
<reference evidence="6" key="1">
    <citation type="submission" date="2023-07" db="EMBL/GenBank/DDBJ databases">
        <authorList>
            <consortium name="CYATHOMIX"/>
        </authorList>
    </citation>
    <scope>NUCLEOTIDE SEQUENCE</scope>
    <source>
        <strain evidence="6">N/A</strain>
    </source>
</reference>
<protein>
    <recommendedName>
        <fullName evidence="8">Nuclear pore complex protein Nup160</fullName>
    </recommendedName>
</protein>
<organism evidence="6 7">
    <name type="scientific">Cylicocyclus nassatus</name>
    <name type="common">Nematode worm</name>
    <dbReference type="NCBI Taxonomy" id="53992"/>
    <lineage>
        <taxon>Eukaryota</taxon>
        <taxon>Metazoa</taxon>
        <taxon>Ecdysozoa</taxon>
        <taxon>Nematoda</taxon>
        <taxon>Chromadorea</taxon>
        <taxon>Rhabditida</taxon>
        <taxon>Rhabditina</taxon>
        <taxon>Rhabditomorpha</taxon>
        <taxon>Strongyloidea</taxon>
        <taxon>Strongylidae</taxon>
        <taxon>Cylicocyclus</taxon>
    </lineage>
</organism>
<accession>A0AA36GKH4</accession>
<dbReference type="Pfam" id="PF23386">
    <property type="entry name" value="NPP-6_helical"/>
    <property type="match status" value="1"/>
</dbReference>
<evidence type="ECO:0000313" key="6">
    <source>
        <dbReference type="EMBL" id="CAJ0592452.1"/>
    </source>
</evidence>
<evidence type="ECO:0000256" key="2">
    <source>
        <dbReference type="ARBA" id="ARBA00022448"/>
    </source>
</evidence>
<feature type="domain" description="Nucleoporin Nup120/160 beta-propeller" evidence="4">
    <location>
        <begin position="56"/>
        <end position="524"/>
    </location>
</feature>
<comment type="caution">
    <text evidence="6">The sequence shown here is derived from an EMBL/GenBank/DDBJ whole genome shotgun (WGS) entry which is preliminary data.</text>
</comment>
<dbReference type="InterPro" id="IPR059141">
    <property type="entry name" value="Beta-prop_Nup120_160"/>
</dbReference>
<keyword evidence="2" id="KW-0813">Transport</keyword>
<keyword evidence="7" id="KW-1185">Reference proteome</keyword>
<proteinExistence type="predicted"/>
<name>A0AA36GKH4_CYLNA</name>